<accession>A0ABY6IW77</accession>
<dbReference type="RefSeq" id="WP_264227105.1">
    <property type="nucleotide sequence ID" value="NZ_CP107716.1"/>
</dbReference>
<dbReference type="PANTHER" id="PTHR34988">
    <property type="entry name" value="PROTEIN, PUTATIVE-RELATED"/>
    <property type="match status" value="1"/>
</dbReference>
<reference evidence="2" key="1">
    <citation type="submission" date="2022-10" db="EMBL/GenBank/DDBJ databases">
        <title>YIM 151497 complete genome.</title>
        <authorList>
            <person name="Chen X."/>
        </authorList>
    </citation>
    <scope>NUCLEOTIDE SEQUENCE</scope>
    <source>
        <strain evidence="2">YIM 151497</strain>
    </source>
</reference>
<dbReference type="Gene3D" id="3.30.1330.80">
    <property type="entry name" value="Hypothetical protein, similar to alpha- acetolactate decarboxylase, domain 2"/>
    <property type="match status" value="1"/>
</dbReference>
<dbReference type="Proteomes" id="UP001163882">
    <property type="component" value="Chromosome"/>
</dbReference>
<name>A0ABY6IW77_9HYPH</name>
<dbReference type="GO" id="GO:0003677">
    <property type="term" value="F:DNA binding"/>
    <property type="evidence" value="ECO:0007669"/>
    <property type="project" value="UniProtKB-KW"/>
</dbReference>
<dbReference type="SUPFAM" id="SSF117856">
    <property type="entry name" value="AF0104/ALDC/Ptd012-like"/>
    <property type="match status" value="1"/>
</dbReference>
<evidence type="ECO:0000313" key="3">
    <source>
        <dbReference type="Proteomes" id="UP001163882"/>
    </source>
</evidence>
<sequence length="166" mass="18074">MSQQSSYHTAAVGSVGRVLAARIHPDQDVLEAIERVCLEHGILRGQITTSIGSFKRVHLHYIARMRRDPDLGYNEFLTLHGPHSLLTGQGLVSPGDTPDRLNIHYHAVISGKDDVIYGGHIETGTITLTTLDLFIVEVSGIEIERGIDPETGALVTSFRPNAGEAK</sequence>
<evidence type="ECO:0000313" key="2">
    <source>
        <dbReference type="EMBL" id="UYQ73537.1"/>
    </source>
</evidence>
<dbReference type="EMBL" id="CP107716">
    <property type="protein sequence ID" value="UYQ73537.1"/>
    <property type="molecule type" value="Genomic_DNA"/>
</dbReference>
<organism evidence="2 3">
    <name type="scientific">Pelagibacterium flavum</name>
    <dbReference type="NCBI Taxonomy" id="2984530"/>
    <lineage>
        <taxon>Bacteria</taxon>
        <taxon>Pseudomonadati</taxon>
        <taxon>Pseudomonadota</taxon>
        <taxon>Alphaproteobacteria</taxon>
        <taxon>Hyphomicrobiales</taxon>
        <taxon>Devosiaceae</taxon>
        <taxon>Pelagibacterium</taxon>
    </lineage>
</organism>
<protein>
    <submittedName>
        <fullName evidence="2">DNA-binding protein</fullName>
    </submittedName>
</protein>
<dbReference type="InterPro" id="IPR005175">
    <property type="entry name" value="PPC_dom"/>
</dbReference>
<feature type="domain" description="PPC" evidence="1">
    <location>
        <begin position="13"/>
        <end position="159"/>
    </location>
</feature>
<proteinExistence type="predicted"/>
<dbReference type="PANTHER" id="PTHR34988:SF1">
    <property type="entry name" value="DNA-BINDING PROTEIN"/>
    <property type="match status" value="1"/>
</dbReference>
<dbReference type="PROSITE" id="PS51742">
    <property type="entry name" value="PPC"/>
    <property type="match status" value="1"/>
</dbReference>
<dbReference type="CDD" id="cd11378">
    <property type="entry name" value="DUF296"/>
    <property type="match status" value="1"/>
</dbReference>
<evidence type="ECO:0000259" key="1">
    <source>
        <dbReference type="PROSITE" id="PS51742"/>
    </source>
</evidence>
<dbReference type="Pfam" id="PF03479">
    <property type="entry name" value="PCC"/>
    <property type="match status" value="1"/>
</dbReference>
<keyword evidence="2" id="KW-0238">DNA-binding</keyword>
<keyword evidence="3" id="KW-1185">Reference proteome</keyword>
<gene>
    <name evidence="2" type="ORF">OF122_07215</name>
</gene>